<reference evidence="1" key="1">
    <citation type="submission" date="2021-06" db="EMBL/GenBank/DDBJ databases">
        <authorList>
            <person name="Kallberg Y."/>
            <person name="Tangrot J."/>
            <person name="Rosling A."/>
        </authorList>
    </citation>
    <scope>NUCLEOTIDE SEQUENCE</scope>
    <source>
        <strain evidence="1">28 12/20/2015</strain>
    </source>
</reference>
<protein>
    <submittedName>
        <fullName evidence="1">2944_t:CDS:1</fullName>
    </submittedName>
</protein>
<gene>
    <name evidence="1" type="ORF">SPELUC_LOCUS754</name>
</gene>
<proteinExistence type="predicted"/>
<comment type="caution">
    <text evidence="1">The sequence shown here is derived from an EMBL/GenBank/DDBJ whole genome shotgun (WGS) entry which is preliminary data.</text>
</comment>
<keyword evidence="2" id="KW-1185">Reference proteome</keyword>
<dbReference type="EMBL" id="CAJVPW010000325">
    <property type="protein sequence ID" value="CAG8450263.1"/>
    <property type="molecule type" value="Genomic_DNA"/>
</dbReference>
<name>A0ACA9K3P9_9GLOM</name>
<sequence length="262" mass="29864">MQFEKNSIVLIVGYYVYEEDTEYIHITLIQSGSISYSDDEYTLTSENLPNSSSLLFYSASVIMNSYIPNNKEGQESFMLARHLYNAVTNNKHVDSKVVVSYMNKNNHYNALKNNLKKIVLSVIELDIQLESIKERYAMLTSQSPQKKQKIGFQNSTLNKSLNNKTTSLSFIEAILQIQKKALSTKSLYIESTSQVILQIQKALSTEPSCIGSTSQITNTRPNPKTFILLTSYITENIMFTDTTEPVKLMHINKYFCSLKQKT</sequence>
<accession>A0ACA9K3P9</accession>
<evidence type="ECO:0000313" key="1">
    <source>
        <dbReference type="EMBL" id="CAG8450263.1"/>
    </source>
</evidence>
<dbReference type="Proteomes" id="UP000789366">
    <property type="component" value="Unassembled WGS sequence"/>
</dbReference>
<evidence type="ECO:0000313" key="2">
    <source>
        <dbReference type="Proteomes" id="UP000789366"/>
    </source>
</evidence>
<organism evidence="1 2">
    <name type="scientific">Cetraspora pellucida</name>
    <dbReference type="NCBI Taxonomy" id="1433469"/>
    <lineage>
        <taxon>Eukaryota</taxon>
        <taxon>Fungi</taxon>
        <taxon>Fungi incertae sedis</taxon>
        <taxon>Mucoromycota</taxon>
        <taxon>Glomeromycotina</taxon>
        <taxon>Glomeromycetes</taxon>
        <taxon>Diversisporales</taxon>
        <taxon>Gigasporaceae</taxon>
        <taxon>Cetraspora</taxon>
    </lineage>
</organism>